<accession>A0ABM7NYV4</accession>
<name>A0ABM7NYV4_9BACT</name>
<gene>
    <name evidence="2" type="ORF">prwr041_16130</name>
</gene>
<dbReference type="Proteomes" id="UP001319045">
    <property type="component" value="Chromosome"/>
</dbReference>
<sequence>MKKEYQVEFQVHYFLNQDGLHTFNAFQHNTCEKQLLQSLKTIAAMANCRDLTIELKPSQEGGWKDIITIGGGVASLLVFVSAYIPYFFSPAVDKNIDTKNVVEIAEKISEGKFTEEEAKILVAGNERLEAYASQYYKNLKKEQRVVKVEGQVINPESKKIICTSTINQKDFDSHIVNRYKNKIDIKGTTIQIISPILVDAKSFKWRGKYCGDVISFDLKDKDFITQVHNRDVLFEAGTSIKCDLQIDQTIIEKGPMKKVRNSYTVTQVYSWEDGNHIQTETKKYGKLEK</sequence>
<keyword evidence="1" id="KW-0472">Membrane</keyword>
<evidence type="ECO:0000313" key="3">
    <source>
        <dbReference type="Proteomes" id="UP001319045"/>
    </source>
</evidence>
<protein>
    <submittedName>
        <fullName evidence="2">Uncharacterized protein</fullName>
    </submittedName>
</protein>
<proteinExistence type="predicted"/>
<evidence type="ECO:0000313" key="2">
    <source>
        <dbReference type="EMBL" id="BCS85720.1"/>
    </source>
</evidence>
<dbReference type="EMBL" id="AP024484">
    <property type="protein sequence ID" value="BCS85720.1"/>
    <property type="molecule type" value="Genomic_DNA"/>
</dbReference>
<keyword evidence="1" id="KW-0812">Transmembrane</keyword>
<organism evidence="2 3">
    <name type="scientific">Prevotella herbatica</name>
    <dbReference type="NCBI Taxonomy" id="2801997"/>
    <lineage>
        <taxon>Bacteria</taxon>
        <taxon>Pseudomonadati</taxon>
        <taxon>Bacteroidota</taxon>
        <taxon>Bacteroidia</taxon>
        <taxon>Bacteroidales</taxon>
        <taxon>Prevotellaceae</taxon>
        <taxon>Prevotella</taxon>
    </lineage>
</organism>
<feature type="transmembrane region" description="Helical" evidence="1">
    <location>
        <begin position="66"/>
        <end position="88"/>
    </location>
</feature>
<dbReference type="RefSeq" id="WP_207153351.1">
    <property type="nucleotide sequence ID" value="NZ_AP024484.1"/>
</dbReference>
<keyword evidence="3" id="KW-1185">Reference proteome</keyword>
<reference evidence="2 3" key="1">
    <citation type="journal article" date="2022" name="Int. J. Syst. Evol. Microbiol.">
        <title>Prevotella herbatica sp. nov., a plant polysaccharide-decomposing anaerobic bacterium isolated from a methanogenic reactor.</title>
        <authorList>
            <person name="Uek A."/>
            <person name="Tonouchi A."/>
            <person name="Kaku N."/>
            <person name="Ueki K."/>
        </authorList>
    </citation>
    <scope>NUCLEOTIDE SEQUENCE [LARGE SCALE GENOMIC DNA]</scope>
    <source>
        <strain evidence="2 3">WR041</strain>
    </source>
</reference>
<keyword evidence="1" id="KW-1133">Transmembrane helix</keyword>
<evidence type="ECO:0000256" key="1">
    <source>
        <dbReference type="SAM" id="Phobius"/>
    </source>
</evidence>